<evidence type="ECO:0000313" key="2">
    <source>
        <dbReference type="EMBL" id="CAP97629.1"/>
    </source>
</evidence>
<dbReference type="EMBL" id="AM920437">
    <property type="protein sequence ID" value="CAP97629.1"/>
    <property type="molecule type" value="Genomic_DNA"/>
</dbReference>
<name>B6HRD0_PENRW</name>
<feature type="region of interest" description="Disordered" evidence="1">
    <location>
        <begin position="1"/>
        <end position="23"/>
    </location>
</feature>
<reference evidence="2 3" key="1">
    <citation type="journal article" date="2008" name="Nat. Biotechnol.">
        <title>Genome sequencing and analysis of the filamentous fungus Penicillium chrysogenum.</title>
        <authorList>
            <person name="van den Berg M.A."/>
            <person name="Albang R."/>
            <person name="Albermann K."/>
            <person name="Badger J.H."/>
            <person name="Daran J.-M."/>
            <person name="Driessen A.J.M."/>
            <person name="Garcia-Estrada C."/>
            <person name="Fedorova N.D."/>
            <person name="Harris D.M."/>
            <person name="Heijne W.H.M."/>
            <person name="Joardar V.S."/>
            <person name="Kiel J.A.K.W."/>
            <person name="Kovalchuk A."/>
            <person name="Martin J.F."/>
            <person name="Nierman W.C."/>
            <person name="Nijland J.G."/>
            <person name="Pronk J.T."/>
            <person name="Roubos J.A."/>
            <person name="van der Klei I.J."/>
            <person name="van Peij N.N.M.E."/>
            <person name="Veenhuis M."/>
            <person name="von Doehren H."/>
            <person name="Wagner C."/>
            <person name="Wortman J.R."/>
            <person name="Bovenberg R.A.L."/>
        </authorList>
    </citation>
    <scope>NUCLEOTIDE SEQUENCE [LARGE SCALE GENOMIC DNA]</scope>
    <source>
        <strain evidence="3">ATCC 28089 / DSM 1075 / NRRL 1951 / Wisconsin 54-1255</strain>
    </source>
</reference>
<feature type="compositionally biased region" description="Basic and acidic residues" evidence="1">
    <location>
        <begin position="112"/>
        <end position="121"/>
    </location>
</feature>
<gene>
    <name evidence="2" type="ORF">Pc22g03410</name>
    <name evidence="2" type="ORF">PCH_Pc22g03410</name>
</gene>
<dbReference type="AlphaFoldDB" id="B6HRD0"/>
<sequence length="138" mass="15597">MSRGIYKLIPDPDSSGSSDQASPKILEMLLNKGSKVPFTGRAVDQPSKAGPSQDLSWPSSVTNESTVLALPSTKLPYRSSDEYGHLSTSPIRISSEYQRSRQSRRKLSQDMLQREQEKRSSAMELEQDEWWVQTELHK</sequence>
<organism evidence="2 3">
    <name type="scientific">Penicillium rubens (strain ATCC 28089 / DSM 1075 / NRRL 1951 / Wisconsin 54-1255)</name>
    <name type="common">Penicillium chrysogenum</name>
    <dbReference type="NCBI Taxonomy" id="500485"/>
    <lineage>
        <taxon>Eukaryota</taxon>
        <taxon>Fungi</taxon>
        <taxon>Dikarya</taxon>
        <taxon>Ascomycota</taxon>
        <taxon>Pezizomycotina</taxon>
        <taxon>Eurotiomycetes</taxon>
        <taxon>Eurotiomycetidae</taxon>
        <taxon>Eurotiales</taxon>
        <taxon>Aspergillaceae</taxon>
        <taxon>Penicillium</taxon>
        <taxon>Penicillium chrysogenum species complex</taxon>
    </lineage>
</organism>
<dbReference type="VEuPathDB" id="FungiDB:PCH_Pc22g03410"/>
<feature type="region of interest" description="Disordered" evidence="1">
    <location>
        <begin position="37"/>
        <end position="60"/>
    </location>
</feature>
<feature type="region of interest" description="Disordered" evidence="1">
    <location>
        <begin position="77"/>
        <end position="124"/>
    </location>
</feature>
<protein>
    <submittedName>
        <fullName evidence="2">Uncharacterized protein</fullName>
    </submittedName>
</protein>
<accession>B6HRD0</accession>
<dbReference type="HOGENOM" id="CLU_1855940_0_0_1"/>
<proteinExistence type="predicted"/>
<dbReference type="Proteomes" id="UP000000724">
    <property type="component" value="Contig Pc00c22"/>
</dbReference>
<evidence type="ECO:0000313" key="3">
    <source>
        <dbReference type="Proteomes" id="UP000000724"/>
    </source>
</evidence>
<evidence type="ECO:0000256" key="1">
    <source>
        <dbReference type="SAM" id="MobiDB-lite"/>
    </source>
</evidence>
<keyword evidence="3" id="KW-1185">Reference proteome</keyword>